<keyword evidence="1" id="KW-1133">Transmembrane helix</keyword>
<organism evidence="2 3">
    <name type="scientific">Deinococcus roseus</name>
    <dbReference type="NCBI Taxonomy" id="392414"/>
    <lineage>
        <taxon>Bacteria</taxon>
        <taxon>Thermotogati</taxon>
        <taxon>Deinococcota</taxon>
        <taxon>Deinococci</taxon>
        <taxon>Deinococcales</taxon>
        <taxon>Deinococcaceae</taxon>
        <taxon>Deinococcus</taxon>
    </lineage>
</organism>
<evidence type="ECO:0000256" key="1">
    <source>
        <dbReference type="SAM" id="Phobius"/>
    </source>
</evidence>
<gene>
    <name evidence="2" type="ORF">GCM10008938_44170</name>
</gene>
<dbReference type="EMBL" id="BMOD01000026">
    <property type="protein sequence ID" value="GGJ53322.1"/>
    <property type="molecule type" value="Genomic_DNA"/>
</dbReference>
<proteinExistence type="predicted"/>
<keyword evidence="3" id="KW-1185">Reference proteome</keyword>
<evidence type="ECO:0000313" key="3">
    <source>
        <dbReference type="Proteomes" id="UP000632222"/>
    </source>
</evidence>
<dbReference type="Proteomes" id="UP000632222">
    <property type="component" value="Unassembled WGS sequence"/>
</dbReference>
<keyword evidence="1" id="KW-0812">Transmembrane</keyword>
<accession>A0ABQ2DCR3</accession>
<feature type="transmembrane region" description="Helical" evidence="1">
    <location>
        <begin position="21"/>
        <end position="40"/>
    </location>
</feature>
<comment type="caution">
    <text evidence="2">The sequence shown here is derived from an EMBL/GenBank/DDBJ whole genome shotgun (WGS) entry which is preliminary data.</text>
</comment>
<protein>
    <submittedName>
        <fullName evidence="2">Uncharacterized protein</fullName>
    </submittedName>
</protein>
<name>A0ABQ2DCR3_9DEIO</name>
<keyword evidence="1" id="KW-0472">Membrane</keyword>
<reference evidence="3" key="1">
    <citation type="journal article" date="2019" name="Int. J. Syst. Evol. Microbiol.">
        <title>The Global Catalogue of Microorganisms (GCM) 10K type strain sequencing project: providing services to taxonomists for standard genome sequencing and annotation.</title>
        <authorList>
            <consortium name="The Broad Institute Genomics Platform"/>
            <consortium name="The Broad Institute Genome Sequencing Center for Infectious Disease"/>
            <person name="Wu L."/>
            <person name="Ma J."/>
        </authorList>
    </citation>
    <scope>NUCLEOTIDE SEQUENCE [LARGE SCALE GENOMIC DNA]</scope>
    <source>
        <strain evidence="3">JCM 14370</strain>
    </source>
</reference>
<sequence length="41" mass="4822">MSNNPERAKHKPKKPRGILGRIFDFFSRIVSFVVQLFIHIP</sequence>
<dbReference type="RefSeq" id="WP_268239756.1">
    <property type="nucleotide sequence ID" value="NZ_BMOD01000026.1"/>
</dbReference>
<evidence type="ECO:0000313" key="2">
    <source>
        <dbReference type="EMBL" id="GGJ53322.1"/>
    </source>
</evidence>